<sequence length="304" mass="33009">MSSAFFTHWLKRRRETGRLGLEIREDGLAWASWEAGRPADAGVIVCTPAERLSALKQLVAEKAPTCQTVRLVLSPNQYQVFQLERPEGVDESELADALRWKLRDLIDFSPSDAVCDVFPFPSDASRGRGELVNVVVARQDRLAGYVSLVHDAGLDLESIDIAHLALRNAAEALDADERGLALVHLREDAGQMVICRGATLYLSRRLDVVADHLIDAARQDGAIQSLALEMQRSLDYFESQLGQAPPRTVVIAGQDPAMPLAPMLSPYVGVGVEALDPERLAAPRDLDARCLPALGVVCPAGASV</sequence>
<organism evidence="1 2">
    <name type="scientific">Tamilnaduibacter salinus</name>
    <dbReference type="NCBI Taxonomy" id="1484056"/>
    <lineage>
        <taxon>Bacteria</taxon>
        <taxon>Pseudomonadati</taxon>
        <taxon>Pseudomonadota</taxon>
        <taxon>Gammaproteobacteria</taxon>
        <taxon>Pseudomonadales</taxon>
        <taxon>Marinobacteraceae</taxon>
        <taxon>Tamilnaduibacter</taxon>
    </lineage>
</organism>
<reference evidence="1 2" key="1">
    <citation type="submission" date="2018-04" db="EMBL/GenBank/DDBJ databases">
        <title>Genomic Encyclopedia of Type Strains, Phase IV (KMG-IV): sequencing the most valuable type-strain genomes for metagenomic binning, comparative biology and taxonomic classification.</title>
        <authorList>
            <person name="Goeker M."/>
        </authorList>
    </citation>
    <scope>NUCLEOTIDE SEQUENCE [LARGE SCALE GENOMIC DNA]</scope>
    <source>
        <strain evidence="1 2">DSM 28688</strain>
    </source>
</reference>
<protein>
    <submittedName>
        <fullName evidence="1">MSHA biogenesis protein MshI</fullName>
    </submittedName>
</protein>
<gene>
    <name evidence="1" type="ORF">C8D92_10959</name>
</gene>
<dbReference type="SUPFAM" id="SSF53067">
    <property type="entry name" value="Actin-like ATPase domain"/>
    <property type="match status" value="1"/>
</dbReference>
<accession>A0A2U1CTV0</accession>
<name>A0A2U1CTV0_9GAMM</name>
<dbReference type="EMBL" id="QEKQ01000009">
    <property type="protein sequence ID" value="PVY70307.1"/>
    <property type="molecule type" value="Genomic_DNA"/>
</dbReference>
<comment type="caution">
    <text evidence="1">The sequence shown here is derived from an EMBL/GenBank/DDBJ whole genome shotgun (WGS) entry which is preliminary data.</text>
</comment>
<proteinExistence type="predicted"/>
<dbReference type="InterPro" id="IPR043129">
    <property type="entry name" value="ATPase_NBD"/>
</dbReference>
<dbReference type="InterPro" id="IPR050696">
    <property type="entry name" value="FtsA/MreB"/>
</dbReference>
<evidence type="ECO:0000313" key="2">
    <source>
        <dbReference type="Proteomes" id="UP000245887"/>
    </source>
</evidence>
<dbReference type="PANTHER" id="PTHR32432">
    <property type="entry name" value="CELL DIVISION PROTEIN FTSA-RELATED"/>
    <property type="match status" value="1"/>
</dbReference>
<dbReference type="Proteomes" id="UP000245887">
    <property type="component" value="Unassembled WGS sequence"/>
</dbReference>
<dbReference type="Gene3D" id="3.30.420.380">
    <property type="match status" value="1"/>
</dbReference>
<dbReference type="PANTHER" id="PTHR32432:SF3">
    <property type="entry name" value="ETHANOLAMINE UTILIZATION PROTEIN EUTJ"/>
    <property type="match status" value="1"/>
</dbReference>
<evidence type="ECO:0000313" key="1">
    <source>
        <dbReference type="EMBL" id="PVY70307.1"/>
    </source>
</evidence>
<dbReference type="AlphaFoldDB" id="A0A2U1CTV0"/>